<gene>
    <name evidence="1" type="primary">CSON001161</name>
</gene>
<proteinExistence type="predicted"/>
<dbReference type="AlphaFoldDB" id="A0A336MTQ4"/>
<dbReference type="VEuPathDB" id="VectorBase:CSON001161"/>
<name>A0A336MTQ4_CULSO</name>
<accession>A0A336MTQ4</accession>
<evidence type="ECO:0000313" key="1">
    <source>
        <dbReference type="EMBL" id="SSX29348.1"/>
    </source>
</evidence>
<sequence>MPTVIALDVSLSMTRAVLGNSQQTYHSLAVIGINCFLNYLQENSRLEQVSLSDVLFKCFVCRQFLFTFFTWKQHIVDLQIRHFQIFTIFR</sequence>
<reference evidence="1" key="1">
    <citation type="submission" date="2018-07" db="EMBL/GenBank/DDBJ databases">
        <authorList>
            <person name="Quirk P.G."/>
            <person name="Krulwich T.A."/>
        </authorList>
    </citation>
    <scope>NUCLEOTIDE SEQUENCE</scope>
</reference>
<protein>
    <submittedName>
        <fullName evidence="1">CSON001161 protein</fullName>
    </submittedName>
</protein>
<organism evidence="1">
    <name type="scientific">Culicoides sonorensis</name>
    <name type="common">Biting midge</name>
    <dbReference type="NCBI Taxonomy" id="179676"/>
    <lineage>
        <taxon>Eukaryota</taxon>
        <taxon>Metazoa</taxon>
        <taxon>Ecdysozoa</taxon>
        <taxon>Arthropoda</taxon>
        <taxon>Hexapoda</taxon>
        <taxon>Insecta</taxon>
        <taxon>Pterygota</taxon>
        <taxon>Neoptera</taxon>
        <taxon>Endopterygota</taxon>
        <taxon>Diptera</taxon>
        <taxon>Nematocera</taxon>
        <taxon>Chironomoidea</taxon>
        <taxon>Ceratopogonidae</taxon>
        <taxon>Ceratopogoninae</taxon>
        <taxon>Culicoides</taxon>
        <taxon>Monoculicoides</taxon>
    </lineage>
</organism>
<dbReference type="EMBL" id="UFQT01001176">
    <property type="protein sequence ID" value="SSX29348.1"/>
    <property type="molecule type" value="Genomic_DNA"/>
</dbReference>